<dbReference type="EC" id="2.7.7.23" evidence="3"/>
<dbReference type="InterPro" id="IPR002618">
    <property type="entry name" value="UDPGP_fam"/>
</dbReference>
<gene>
    <name evidence="8" type="ORF">BDZ90DRAFT_241302</name>
</gene>
<evidence type="ECO:0000313" key="9">
    <source>
        <dbReference type="Proteomes" id="UP000245884"/>
    </source>
</evidence>
<protein>
    <recommendedName>
        <fullName evidence="3">UDP-N-acetylglucosamine diphosphorylase</fullName>
        <ecNumber evidence="3">2.7.7.23</ecNumber>
    </recommendedName>
</protein>
<reference evidence="8 9" key="1">
    <citation type="journal article" date="2018" name="Mol. Biol. Evol.">
        <title>Broad Genomic Sampling Reveals a Smut Pathogenic Ancestry of the Fungal Clade Ustilaginomycotina.</title>
        <authorList>
            <person name="Kijpornyongpan T."/>
            <person name="Mondo S.J."/>
            <person name="Barry K."/>
            <person name="Sandor L."/>
            <person name="Lee J."/>
            <person name="Lipzen A."/>
            <person name="Pangilinan J."/>
            <person name="LaButti K."/>
            <person name="Hainaut M."/>
            <person name="Henrissat B."/>
            <person name="Grigoriev I.V."/>
            <person name="Spatafora J.W."/>
            <person name="Aime M.C."/>
        </authorList>
    </citation>
    <scope>NUCLEOTIDE SEQUENCE [LARGE SCALE GENOMIC DNA]</scope>
    <source>
        <strain evidence="8 9">MCA 5214</strain>
    </source>
</reference>
<evidence type="ECO:0000256" key="3">
    <source>
        <dbReference type="ARBA" id="ARBA00012457"/>
    </source>
</evidence>
<keyword evidence="9" id="KW-1185">Reference proteome</keyword>
<comment type="similarity">
    <text evidence="2">Belongs to the UDPGP type 1 family.</text>
</comment>
<dbReference type="EMBL" id="KZ819670">
    <property type="protein sequence ID" value="PWN26814.1"/>
    <property type="molecule type" value="Genomic_DNA"/>
</dbReference>
<dbReference type="FunFam" id="3.90.550.10:FF:000075">
    <property type="entry name" value="Probable UDP-N-acetylglucosamine pyrophosphorylase"/>
    <property type="match status" value="1"/>
</dbReference>
<dbReference type="PANTHER" id="PTHR11952:SF2">
    <property type="entry name" value="LD24639P"/>
    <property type="match status" value="1"/>
</dbReference>
<dbReference type="GO" id="GO:0003977">
    <property type="term" value="F:UDP-N-acetylglucosamine diphosphorylase activity"/>
    <property type="evidence" value="ECO:0007669"/>
    <property type="project" value="UniProtKB-EC"/>
</dbReference>
<dbReference type="GO" id="GO:0006048">
    <property type="term" value="P:UDP-N-acetylglucosamine biosynthetic process"/>
    <property type="evidence" value="ECO:0007669"/>
    <property type="project" value="TreeGrafter"/>
</dbReference>
<dbReference type="InterPro" id="IPR029044">
    <property type="entry name" value="Nucleotide-diphossugar_trans"/>
</dbReference>
<feature type="region of interest" description="Disordered" evidence="7">
    <location>
        <begin position="70"/>
        <end position="90"/>
    </location>
</feature>
<evidence type="ECO:0000256" key="7">
    <source>
        <dbReference type="SAM" id="MobiDB-lite"/>
    </source>
</evidence>
<dbReference type="PANTHER" id="PTHR11952">
    <property type="entry name" value="UDP- GLUCOSE PYROPHOSPHORYLASE"/>
    <property type="match status" value="1"/>
</dbReference>
<evidence type="ECO:0000256" key="4">
    <source>
        <dbReference type="ARBA" id="ARBA00022679"/>
    </source>
</evidence>
<dbReference type="STRING" id="1569628.A0A316UPB3"/>
<comment type="catalytic activity">
    <reaction evidence="6">
        <text>N-acetyl-alpha-D-glucosamine 1-phosphate + UTP + H(+) = UDP-N-acetyl-alpha-D-glucosamine + diphosphate</text>
        <dbReference type="Rhea" id="RHEA:13509"/>
        <dbReference type="ChEBI" id="CHEBI:15378"/>
        <dbReference type="ChEBI" id="CHEBI:33019"/>
        <dbReference type="ChEBI" id="CHEBI:46398"/>
        <dbReference type="ChEBI" id="CHEBI:57705"/>
        <dbReference type="ChEBI" id="CHEBI:57776"/>
        <dbReference type="EC" id="2.7.7.23"/>
    </reaction>
</comment>
<evidence type="ECO:0000256" key="1">
    <source>
        <dbReference type="ARBA" id="ARBA00005208"/>
    </source>
</evidence>
<organism evidence="8 9">
    <name type="scientific">Jaminaea rosea</name>
    <dbReference type="NCBI Taxonomy" id="1569628"/>
    <lineage>
        <taxon>Eukaryota</taxon>
        <taxon>Fungi</taxon>
        <taxon>Dikarya</taxon>
        <taxon>Basidiomycota</taxon>
        <taxon>Ustilaginomycotina</taxon>
        <taxon>Exobasidiomycetes</taxon>
        <taxon>Microstromatales</taxon>
        <taxon>Microstromatales incertae sedis</taxon>
        <taxon>Jaminaea</taxon>
    </lineage>
</organism>
<dbReference type="CDD" id="cd04193">
    <property type="entry name" value="UDPGlcNAc_PPase"/>
    <property type="match status" value="1"/>
</dbReference>
<keyword evidence="5" id="KW-0548">Nucleotidyltransferase</keyword>
<dbReference type="GeneID" id="37029211"/>
<proteinExistence type="inferred from homology"/>
<evidence type="ECO:0000256" key="5">
    <source>
        <dbReference type="ARBA" id="ARBA00022695"/>
    </source>
</evidence>
<evidence type="ECO:0000313" key="8">
    <source>
        <dbReference type="EMBL" id="PWN26814.1"/>
    </source>
</evidence>
<dbReference type="OrthoDB" id="532420at2759"/>
<sequence length="494" mass="53737">MSSTPGFIDVGALRNKYEKAGQEHLFAFWDEISPEEQGNLAKQLSQLDVERVNAIYKRAVQGEKEAAELAKQSAKLGPPPASSTVQTSGDAVSSESSKYAAVGLDAIAKGEVGVLLLAGGQGTRLGSSAPKGCYDIGLPSHKSLFQLQAERILRLQQVAKEHAKTQSDVVVPWFIMTSGPTRKPTEDFFAENNYFGLERANIIFFEQGTLPCLTMDGKIMLDSKSRIATAPDGNGGLYNALRQPIDEKATVSVVSALESRGIKYLHCYGVDNCLVKVGDPAFLGISISKPVQAGVKTVIKTDPKESVGVVAMKNDKWNVIEYSEIPSELAEARDESGDLQFRAANIVNHFYTTDFLSKQVPSFEAEMAYHIARKKIPTIDSKSGEAVKPTTPNGMKLELFIFDVFPFCDDLAVHEVPRAQEFSPLKNAPNTGSDDPQTSRRDLLALHGKWLREAGAELGEGVEVEVSPLVSYAGEGLEGVKGRKFEKSEHLDKI</sequence>
<dbReference type="InterPro" id="IPR039741">
    <property type="entry name" value="UDP-sugar_pyrophosphorylase"/>
</dbReference>
<evidence type="ECO:0000256" key="6">
    <source>
        <dbReference type="ARBA" id="ARBA00048493"/>
    </source>
</evidence>
<dbReference type="Pfam" id="PF01704">
    <property type="entry name" value="UDPGP"/>
    <property type="match status" value="1"/>
</dbReference>
<name>A0A316UPB3_9BASI</name>
<comment type="pathway">
    <text evidence="1">Nucleotide-sugar biosynthesis; UDP-N-acetyl-alpha-D-glucosamine biosynthesis; UDP-N-acetyl-alpha-D-glucosamine from N-acetyl-alpha-D-glucosamine 1-phosphate: step 1/1.</text>
</comment>
<evidence type="ECO:0000256" key="2">
    <source>
        <dbReference type="ARBA" id="ARBA00010401"/>
    </source>
</evidence>
<dbReference type="SUPFAM" id="SSF53448">
    <property type="entry name" value="Nucleotide-diphospho-sugar transferases"/>
    <property type="match status" value="1"/>
</dbReference>
<dbReference type="Gene3D" id="3.90.550.10">
    <property type="entry name" value="Spore Coat Polysaccharide Biosynthesis Protein SpsA, Chain A"/>
    <property type="match status" value="1"/>
</dbReference>
<keyword evidence="4 8" id="KW-0808">Transferase</keyword>
<dbReference type="RefSeq" id="XP_025361426.1">
    <property type="nucleotide sequence ID" value="XM_025507388.1"/>
</dbReference>
<dbReference type="Proteomes" id="UP000245884">
    <property type="component" value="Unassembled WGS sequence"/>
</dbReference>
<dbReference type="AlphaFoldDB" id="A0A316UPB3"/>
<accession>A0A316UPB3</accession>